<feature type="active site" evidence="7">
    <location>
        <position position="92"/>
    </location>
</feature>
<dbReference type="Gene3D" id="3.40.50.150">
    <property type="entry name" value="Vaccinia Virus protein VP39"/>
    <property type="match status" value="1"/>
</dbReference>
<dbReference type="InterPro" id="IPR050390">
    <property type="entry name" value="C5-Methyltransferase"/>
</dbReference>
<proteinExistence type="inferred from homology"/>
<evidence type="ECO:0000256" key="3">
    <source>
        <dbReference type="ARBA" id="ARBA00022679"/>
    </source>
</evidence>
<dbReference type="EMBL" id="JAOCEK010000002">
    <property type="protein sequence ID" value="MDH1333497.1"/>
    <property type="molecule type" value="Genomic_DNA"/>
</dbReference>
<accession>A0AA42TN52</accession>
<dbReference type="SUPFAM" id="SSF53335">
    <property type="entry name" value="S-adenosyl-L-methionine-dependent methyltransferases"/>
    <property type="match status" value="1"/>
</dbReference>
<dbReference type="PANTHER" id="PTHR10629:SF52">
    <property type="entry name" value="DNA (CYTOSINE-5)-METHYLTRANSFERASE 1"/>
    <property type="match status" value="1"/>
</dbReference>
<keyword evidence="4 7" id="KW-0949">S-adenosyl-L-methionine</keyword>
<dbReference type="GO" id="GO:0044027">
    <property type="term" value="P:negative regulation of gene expression via chromosomal CpG island methylation"/>
    <property type="evidence" value="ECO:0007669"/>
    <property type="project" value="TreeGrafter"/>
</dbReference>
<dbReference type="GO" id="GO:0003886">
    <property type="term" value="F:DNA (cytosine-5-)-methyltransferase activity"/>
    <property type="evidence" value="ECO:0007669"/>
    <property type="project" value="UniProtKB-EC"/>
</dbReference>
<keyword evidence="2 7" id="KW-0489">Methyltransferase</keyword>
<evidence type="ECO:0000313" key="10">
    <source>
        <dbReference type="Proteomes" id="UP001161065"/>
    </source>
</evidence>
<organism evidence="9 10">
    <name type="scientific">Comamonas thiooxydans</name>
    <dbReference type="NCBI Taxonomy" id="363952"/>
    <lineage>
        <taxon>Bacteria</taxon>
        <taxon>Pseudomonadati</taxon>
        <taxon>Pseudomonadota</taxon>
        <taxon>Betaproteobacteria</taxon>
        <taxon>Burkholderiales</taxon>
        <taxon>Comamonadaceae</taxon>
        <taxon>Comamonas</taxon>
    </lineage>
</organism>
<evidence type="ECO:0000256" key="4">
    <source>
        <dbReference type="ARBA" id="ARBA00022691"/>
    </source>
</evidence>
<name>A0AA42TN52_9BURK</name>
<comment type="caution">
    <text evidence="9">The sequence shown here is derived from an EMBL/GenBank/DDBJ whole genome shotgun (WGS) entry which is preliminary data.</text>
</comment>
<dbReference type="Gene3D" id="3.90.120.10">
    <property type="entry name" value="DNA Methylase, subunit A, domain 2"/>
    <property type="match status" value="1"/>
</dbReference>
<dbReference type="RefSeq" id="WP_280007215.1">
    <property type="nucleotide sequence ID" value="NZ_JAOCEK010000002.1"/>
</dbReference>
<dbReference type="PANTHER" id="PTHR10629">
    <property type="entry name" value="CYTOSINE-SPECIFIC METHYLTRANSFERASE"/>
    <property type="match status" value="1"/>
</dbReference>
<reference evidence="9" key="1">
    <citation type="submission" date="2022-09" db="EMBL/GenBank/DDBJ databases">
        <title>Intensive care unit water sources are persistently colonized with multi-drug resistant bacteria and are the site of extensive horizontal gene transfer of antibiotic resistance genes.</title>
        <authorList>
            <person name="Diorio-Toth L."/>
        </authorList>
    </citation>
    <scope>NUCLEOTIDE SEQUENCE</scope>
    <source>
        <strain evidence="9">GD03832</strain>
    </source>
</reference>
<comment type="catalytic activity">
    <reaction evidence="6">
        <text>a 2'-deoxycytidine in DNA + S-adenosyl-L-methionine = a 5-methyl-2'-deoxycytidine in DNA + S-adenosyl-L-homocysteine + H(+)</text>
        <dbReference type="Rhea" id="RHEA:13681"/>
        <dbReference type="Rhea" id="RHEA-COMP:11369"/>
        <dbReference type="Rhea" id="RHEA-COMP:11370"/>
        <dbReference type="ChEBI" id="CHEBI:15378"/>
        <dbReference type="ChEBI" id="CHEBI:57856"/>
        <dbReference type="ChEBI" id="CHEBI:59789"/>
        <dbReference type="ChEBI" id="CHEBI:85452"/>
        <dbReference type="ChEBI" id="CHEBI:85454"/>
        <dbReference type="EC" id="2.1.1.37"/>
    </reaction>
</comment>
<comment type="similarity">
    <text evidence="7 8">Belongs to the class I-like SAM-binding methyltransferase superfamily. C5-methyltransferase family.</text>
</comment>
<protein>
    <recommendedName>
        <fullName evidence="1">DNA (cytosine-5-)-methyltransferase</fullName>
        <ecNumber evidence="1">2.1.1.37</ecNumber>
    </recommendedName>
</protein>
<dbReference type="Pfam" id="PF00145">
    <property type="entry name" value="DNA_methylase"/>
    <property type="match status" value="1"/>
</dbReference>
<dbReference type="Proteomes" id="UP001161065">
    <property type="component" value="Unassembled WGS sequence"/>
</dbReference>
<evidence type="ECO:0000313" key="9">
    <source>
        <dbReference type="EMBL" id="MDH1333497.1"/>
    </source>
</evidence>
<dbReference type="GO" id="GO:0003677">
    <property type="term" value="F:DNA binding"/>
    <property type="evidence" value="ECO:0007669"/>
    <property type="project" value="TreeGrafter"/>
</dbReference>
<evidence type="ECO:0000256" key="5">
    <source>
        <dbReference type="ARBA" id="ARBA00022747"/>
    </source>
</evidence>
<dbReference type="InterPro" id="IPR031303">
    <property type="entry name" value="C5_meth_CS"/>
</dbReference>
<dbReference type="PROSITE" id="PS51679">
    <property type="entry name" value="SAM_MT_C5"/>
    <property type="match status" value="1"/>
</dbReference>
<keyword evidence="3 7" id="KW-0808">Transferase</keyword>
<sequence length="370" mass="39727">MSVKLSSNLINATSIEGIDLFCGVGGLSCGLAAQGIRVVAGIDVDPACEYPYEANHEDAKFLLRDVTSISGQELNALWSPGAVRLLAGCAPCQPFSSYANTATVDKAKWRLLREFARLVDESQPDLVTMENVPRLQKAQPFKDFLRALKRGGYQVAYAVVNAADYGAPQQRKRLVLVASRVGPVSVPEPTHKGSGNWVTVRQAVGHLKKLKDGQACKSDPLHIASTLSELNRARIRASKPGGTWRDWPDHLVAACHQRESGKHSAGVYGRMEWDKPAPTMTTLCNGFGNGRFGHPEQHRGISLREAAIFQSFPESYQFIREGEKATIKTVARLIGNAVPPKLGEAVAKSLQASVAAASGKTSGATGGSAK</sequence>
<gene>
    <name evidence="9" type="ORF">N5D63_04965</name>
</gene>
<evidence type="ECO:0000256" key="6">
    <source>
        <dbReference type="ARBA" id="ARBA00047422"/>
    </source>
</evidence>
<evidence type="ECO:0000256" key="8">
    <source>
        <dbReference type="RuleBase" id="RU000416"/>
    </source>
</evidence>
<dbReference type="PRINTS" id="PR00105">
    <property type="entry name" value="C5METTRFRASE"/>
</dbReference>
<dbReference type="AlphaFoldDB" id="A0AA42TN52"/>
<dbReference type="GO" id="GO:0032259">
    <property type="term" value="P:methylation"/>
    <property type="evidence" value="ECO:0007669"/>
    <property type="project" value="UniProtKB-KW"/>
</dbReference>
<dbReference type="InterPro" id="IPR001525">
    <property type="entry name" value="C5_MeTfrase"/>
</dbReference>
<evidence type="ECO:0000256" key="1">
    <source>
        <dbReference type="ARBA" id="ARBA00011975"/>
    </source>
</evidence>
<keyword evidence="5" id="KW-0680">Restriction system</keyword>
<evidence type="ECO:0000256" key="2">
    <source>
        <dbReference type="ARBA" id="ARBA00022603"/>
    </source>
</evidence>
<dbReference type="PROSITE" id="PS00095">
    <property type="entry name" value="C5_MTASE_2"/>
    <property type="match status" value="1"/>
</dbReference>
<dbReference type="InterPro" id="IPR029063">
    <property type="entry name" value="SAM-dependent_MTases_sf"/>
</dbReference>
<dbReference type="EC" id="2.1.1.37" evidence="1"/>
<dbReference type="NCBIfam" id="TIGR00675">
    <property type="entry name" value="dcm"/>
    <property type="match status" value="1"/>
</dbReference>
<dbReference type="GO" id="GO:0009307">
    <property type="term" value="P:DNA restriction-modification system"/>
    <property type="evidence" value="ECO:0007669"/>
    <property type="project" value="UniProtKB-KW"/>
</dbReference>
<evidence type="ECO:0000256" key="7">
    <source>
        <dbReference type="PROSITE-ProRule" id="PRU01016"/>
    </source>
</evidence>